<protein>
    <submittedName>
        <fullName evidence="2">Uncharacterized protein</fullName>
    </submittedName>
</protein>
<feature type="compositionally biased region" description="Basic and acidic residues" evidence="1">
    <location>
        <begin position="54"/>
        <end position="71"/>
    </location>
</feature>
<name>A0A803QHT1_CANSA</name>
<proteinExistence type="predicted"/>
<reference evidence="2" key="2">
    <citation type="submission" date="2021-03" db="UniProtKB">
        <authorList>
            <consortium name="EnsemblPlants"/>
        </authorList>
    </citation>
    <scope>IDENTIFICATION</scope>
</reference>
<evidence type="ECO:0000313" key="2">
    <source>
        <dbReference type="EnsemblPlants" id="cds.evm.model.09.921"/>
    </source>
</evidence>
<accession>A0A803QHT1</accession>
<sequence>MTIDPDVHALVTTRISTSATDVTTYVASTGTTNLATIAGKVDTTILDLNNEPMPPKEDPPLEPPIEGRTHMEQPPGTTTGPSPWYYAKEIGPRIGKPHVDLGEDLELARLREVLCQVNQTEEPRDVGCNVFAE</sequence>
<organism evidence="2 3">
    <name type="scientific">Cannabis sativa</name>
    <name type="common">Hemp</name>
    <name type="synonym">Marijuana</name>
    <dbReference type="NCBI Taxonomy" id="3483"/>
    <lineage>
        <taxon>Eukaryota</taxon>
        <taxon>Viridiplantae</taxon>
        <taxon>Streptophyta</taxon>
        <taxon>Embryophyta</taxon>
        <taxon>Tracheophyta</taxon>
        <taxon>Spermatophyta</taxon>
        <taxon>Magnoliopsida</taxon>
        <taxon>eudicotyledons</taxon>
        <taxon>Gunneridae</taxon>
        <taxon>Pentapetalae</taxon>
        <taxon>rosids</taxon>
        <taxon>fabids</taxon>
        <taxon>Rosales</taxon>
        <taxon>Cannabaceae</taxon>
        <taxon>Cannabis</taxon>
    </lineage>
</organism>
<dbReference type="EMBL" id="UZAU01000741">
    <property type="status" value="NOT_ANNOTATED_CDS"/>
    <property type="molecule type" value="Genomic_DNA"/>
</dbReference>
<dbReference type="Gramene" id="evm.model.09.921">
    <property type="protein sequence ID" value="cds.evm.model.09.921"/>
    <property type="gene ID" value="evm.TU.09.921"/>
</dbReference>
<evidence type="ECO:0000256" key="1">
    <source>
        <dbReference type="SAM" id="MobiDB-lite"/>
    </source>
</evidence>
<keyword evidence="3" id="KW-1185">Reference proteome</keyword>
<dbReference type="AlphaFoldDB" id="A0A803QHT1"/>
<evidence type="ECO:0000313" key="3">
    <source>
        <dbReference type="Proteomes" id="UP000596661"/>
    </source>
</evidence>
<dbReference type="EnsemblPlants" id="evm.model.09.921">
    <property type="protein sequence ID" value="cds.evm.model.09.921"/>
    <property type="gene ID" value="evm.TU.09.921"/>
</dbReference>
<feature type="region of interest" description="Disordered" evidence="1">
    <location>
        <begin position="49"/>
        <end position="84"/>
    </location>
</feature>
<dbReference type="Proteomes" id="UP000596661">
    <property type="component" value="Chromosome 9"/>
</dbReference>
<reference evidence="2" key="1">
    <citation type="submission" date="2018-11" db="EMBL/GenBank/DDBJ databases">
        <authorList>
            <person name="Grassa J C."/>
        </authorList>
    </citation>
    <scope>NUCLEOTIDE SEQUENCE [LARGE SCALE GENOMIC DNA]</scope>
</reference>